<proteinExistence type="predicted"/>
<reference evidence="1" key="1">
    <citation type="submission" date="2020-08" db="EMBL/GenBank/DDBJ databases">
        <title>Plant Genome Project.</title>
        <authorList>
            <person name="Zhang R.-G."/>
        </authorList>
    </citation>
    <scope>NUCLEOTIDE SEQUENCE</scope>
    <source>
        <strain evidence="1">WSP0</strain>
        <tissue evidence="1">Leaf</tissue>
    </source>
</reference>
<accession>A0AAV6JNL5</accession>
<evidence type="ECO:0000313" key="2">
    <source>
        <dbReference type="Proteomes" id="UP000823749"/>
    </source>
</evidence>
<name>A0AAV6JNL5_9ERIC</name>
<sequence length="417" mass="46665">MASLPPPPPDKKFACMFVIGEYTRMLEWYAFEISDDPKHNQPLPPPLPPPYTMFSQDGFSHLLPFHDDKPARATALDPIATAAQQEDDDDRAKGYVILFGGQPKVGPSLYHICAPVDGMKLGDDSSVEPIIELIGGGGVWDSDASMDYSAADAAMPNRVPSSSCARACLFLGDKLYHYDFQKEESSVEEEAQASGAFMAYDPKLNEWESLPDPLHKWTCSSGIFSAATEDASGPCIVVGSGTEGLLQIYFVKSKTWKEIEFCVGDIFTPNELEGIFEGPTVAVGNKLYWYVLAEFYSWQHLKDQCLIQYDFVEKTWFRGSLQLHDHKSYLKEELSIYEDSRPHHFRPRLAHLGGNLFCLFWVSKLGNSSRLHCMKFQVITSNDSQDKNGFFPLEVSILSCQSYVVSGLKRFVDSVVV</sequence>
<dbReference type="InterPro" id="IPR015915">
    <property type="entry name" value="Kelch-typ_b-propeller"/>
</dbReference>
<dbReference type="SUPFAM" id="SSF117281">
    <property type="entry name" value="Kelch motif"/>
    <property type="match status" value="1"/>
</dbReference>
<keyword evidence="2" id="KW-1185">Reference proteome</keyword>
<dbReference type="AlphaFoldDB" id="A0AAV6JNL5"/>
<evidence type="ECO:0000313" key="1">
    <source>
        <dbReference type="EMBL" id="KAG5542318.1"/>
    </source>
</evidence>
<comment type="caution">
    <text evidence="1">The sequence shown here is derived from an EMBL/GenBank/DDBJ whole genome shotgun (WGS) entry which is preliminary data.</text>
</comment>
<dbReference type="EMBL" id="JACTNZ010000007">
    <property type="protein sequence ID" value="KAG5542318.1"/>
    <property type="molecule type" value="Genomic_DNA"/>
</dbReference>
<protein>
    <submittedName>
        <fullName evidence="1">Uncharacterized protein</fullName>
    </submittedName>
</protein>
<dbReference type="Proteomes" id="UP000823749">
    <property type="component" value="Chromosome 7"/>
</dbReference>
<gene>
    <name evidence="1" type="ORF">RHGRI_022004</name>
</gene>
<organism evidence="1 2">
    <name type="scientific">Rhododendron griersonianum</name>
    <dbReference type="NCBI Taxonomy" id="479676"/>
    <lineage>
        <taxon>Eukaryota</taxon>
        <taxon>Viridiplantae</taxon>
        <taxon>Streptophyta</taxon>
        <taxon>Embryophyta</taxon>
        <taxon>Tracheophyta</taxon>
        <taxon>Spermatophyta</taxon>
        <taxon>Magnoliopsida</taxon>
        <taxon>eudicotyledons</taxon>
        <taxon>Gunneridae</taxon>
        <taxon>Pentapetalae</taxon>
        <taxon>asterids</taxon>
        <taxon>Ericales</taxon>
        <taxon>Ericaceae</taxon>
        <taxon>Ericoideae</taxon>
        <taxon>Rhodoreae</taxon>
        <taxon>Rhododendron</taxon>
    </lineage>
</organism>